<dbReference type="Gene3D" id="1.10.730.10">
    <property type="entry name" value="Isoleucyl-tRNA Synthetase, Domain 1"/>
    <property type="match status" value="1"/>
</dbReference>
<dbReference type="InterPro" id="IPR023586">
    <property type="entry name" value="Ile-tRNA-ligase_type2"/>
</dbReference>
<dbReference type="SUPFAM" id="SSF52374">
    <property type="entry name" value="Nucleotidylyl transferase"/>
    <property type="match status" value="1"/>
</dbReference>
<name>A0A381QMX1_9ZZZZ</name>
<dbReference type="HAMAP" id="MF_02003">
    <property type="entry name" value="Ile_tRNA_synth_type2"/>
    <property type="match status" value="1"/>
</dbReference>
<evidence type="ECO:0000256" key="9">
    <source>
        <dbReference type="ARBA" id="ARBA00023146"/>
    </source>
</evidence>
<dbReference type="InterPro" id="IPR002301">
    <property type="entry name" value="Ile-tRNA-ligase"/>
</dbReference>
<dbReference type="InterPro" id="IPR014729">
    <property type="entry name" value="Rossmann-like_a/b/a_fold"/>
</dbReference>
<keyword evidence="9" id="KW-0030">Aminoacyl-tRNA synthetase</keyword>
<feature type="region of interest" description="Disordered" evidence="11">
    <location>
        <begin position="1"/>
        <end position="25"/>
    </location>
</feature>
<keyword evidence="8" id="KW-0648">Protein biosynthesis</keyword>
<evidence type="ECO:0000259" key="12">
    <source>
        <dbReference type="Pfam" id="PF00133"/>
    </source>
</evidence>
<dbReference type="Gene3D" id="3.90.740.10">
    <property type="entry name" value="Valyl/Leucyl/Isoleucyl-tRNA synthetase, editing domain"/>
    <property type="match status" value="1"/>
</dbReference>
<dbReference type="GO" id="GO:0006428">
    <property type="term" value="P:isoleucyl-tRNA aminoacylation"/>
    <property type="evidence" value="ECO:0007669"/>
    <property type="project" value="InterPro"/>
</dbReference>
<evidence type="ECO:0000256" key="7">
    <source>
        <dbReference type="ARBA" id="ARBA00022840"/>
    </source>
</evidence>
<evidence type="ECO:0000313" key="14">
    <source>
        <dbReference type="EMBL" id="SUZ80725.1"/>
    </source>
</evidence>
<evidence type="ECO:0000256" key="6">
    <source>
        <dbReference type="ARBA" id="ARBA00022833"/>
    </source>
</evidence>
<evidence type="ECO:0000256" key="5">
    <source>
        <dbReference type="ARBA" id="ARBA00022741"/>
    </source>
</evidence>
<evidence type="ECO:0000256" key="2">
    <source>
        <dbReference type="ARBA" id="ARBA00022490"/>
    </source>
</evidence>
<feature type="domain" description="Methionyl/Valyl/Leucyl/Isoleucyl-tRNA synthetase anticodon-binding" evidence="13">
    <location>
        <begin position="706"/>
        <end position="852"/>
    </location>
</feature>
<dbReference type="FunFam" id="3.40.50.620:FF:000075">
    <property type="entry name" value="Isoleucine--tRNA ligase"/>
    <property type="match status" value="1"/>
</dbReference>
<dbReference type="PRINTS" id="PR00984">
    <property type="entry name" value="TRNASYNTHILE"/>
</dbReference>
<dbReference type="CDD" id="cd00818">
    <property type="entry name" value="IleRS_core"/>
    <property type="match status" value="1"/>
</dbReference>
<dbReference type="GO" id="GO:0000049">
    <property type="term" value="F:tRNA binding"/>
    <property type="evidence" value="ECO:0007669"/>
    <property type="project" value="InterPro"/>
</dbReference>
<dbReference type="Pfam" id="PF00133">
    <property type="entry name" value="tRNA-synt_1"/>
    <property type="match status" value="1"/>
</dbReference>
<protein>
    <recommendedName>
        <fullName evidence="1">isoleucine--tRNA ligase</fullName>
        <ecNumber evidence="1">6.1.1.5</ecNumber>
    </recommendedName>
</protein>
<reference evidence="14" key="1">
    <citation type="submission" date="2018-05" db="EMBL/GenBank/DDBJ databases">
        <authorList>
            <person name="Lanie J.A."/>
            <person name="Ng W.-L."/>
            <person name="Kazmierczak K.M."/>
            <person name="Andrzejewski T.M."/>
            <person name="Davidsen T.M."/>
            <person name="Wayne K.J."/>
            <person name="Tettelin H."/>
            <person name="Glass J.I."/>
            <person name="Rusch D."/>
            <person name="Podicherti R."/>
            <person name="Tsui H.-C.T."/>
            <person name="Winkler M.E."/>
        </authorList>
    </citation>
    <scope>NUCLEOTIDE SEQUENCE</scope>
</reference>
<dbReference type="PANTHER" id="PTHR42780:SF1">
    <property type="entry name" value="ISOLEUCINE--TRNA LIGASE, CYTOPLASMIC"/>
    <property type="match status" value="1"/>
</dbReference>
<keyword evidence="2" id="KW-0963">Cytoplasm</keyword>
<dbReference type="GO" id="GO:0005524">
    <property type="term" value="F:ATP binding"/>
    <property type="evidence" value="ECO:0007669"/>
    <property type="project" value="UniProtKB-KW"/>
</dbReference>
<sequence>MSDEHPPSADAPDASNDPYPHVGRADFPAMEERALARWADEGTFPASVEARPAEAEYVFYDGPPFANGLPHHGNLLTGYVKDVVPRYQTMRGHRVDRRFGWDCHGLPAEMEAEKDLPVSGRADIIEYGIERFNATCRESVLRYTGEWEKTVTRQARWVDFENDYKTMDLSYMESVMWAFKQLWDKGLVYEAFQVMPYSWGAETPLSNFEIRLDDATRPRQDPAITVAFDLDPADGDPGPMRILAWTTTPWTLPSNLALAVGPDVSYSLRRDADGTVYVLGAEAVNRYEDQLSDTTEVGACTGNDLVGRTYRPLFDFFDDRTDAFRVLGADFVDASDGTGAVHMAPGFGEDDQEVCEAAGIPIGRVVPVDDRGRFTDEVGLWAGQNVFDANSEIIHHLKEAGRIVRHDTYEHNYPHCWRTDTPIIYKAISSWYVKVTDLRERLLATNQQINWVPNHVRDGRFGMWLDGARDWSISRNRFWGSPIPVWRSDDPEYPRVDVYGSLDEIQRDFGIRPDDLHRPFIDELTRPNPDDPTGRSTMRRVPEVLDCWFESGSMPFAQVHYPFENREWFEEHFPADFIVEYSNQTRGWFYTLHVLAGALFDRPAFENVICHGILLAEDGTKLSKKLRNYTEPTAIFDNQGSDALRWYLMSSAIMRGGDQRISDDGIDDVVRQVLLPIWSAYGFFTLYANVDGHRAEMRSDSPRLLDRYLLAKTRLLVEAVQDHMEAYDLSGAAHEIQAFIDALNNWYIRRSRDRFWAKTATADDADKRDAYDTLYTVLVTFSRVAAPFLPLVMEEIHGGLTGGQSVHLADWPDLDDLPSDPALVARMDRIRDVASTALRLREEHGLRVRLPLSRLTVAGVNSETLVDLIDLLVDEVNVRSVELTDDLEGHARLVLRPDGRALGPRLGGDVQAVFAAARSGDYRRNDDGTVTVAGQVLVPGEFDLGVESPDGVTAAALSSGDAVVVLDTEVTDDLTREGLARDIVRQVQQARRDAGLVVTDRIRLVLDGDDDLMVAVRAHEAHVAGQVLAVELVYDAIDPSADGATEATVEGATLRFSLAVA</sequence>
<evidence type="ECO:0000256" key="3">
    <source>
        <dbReference type="ARBA" id="ARBA00022598"/>
    </source>
</evidence>
<comment type="catalytic activity">
    <reaction evidence="10">
        <text>tRNA(Ile) + L-isoleucine + ATP = L-isoleucyl-tRNA(Ile) + AMP + diphosphate</text>
        <dbReference type="Rhea" id="RHEA:11060"/>
        <dbReference type="Rhea" id="RHEA-COMP:9666"/>
        <dbReference type="Rhea" id="RHEA-COMP:9695"/>
        <dbReference type="ChEBI" id="CHEBI:30616"/>
        <dbReference type="ChEBI" id="CHEBI:33019"/>
        <dbReference type="ChEBI" id="CHEBI:58045"/>
        <dbReference type="ChEBI" id="CHEBI:78442"/>
        <dbReference type="ChEBI" id="CHEBI:78528"/>
        <dbReference type="ChEBI" id="CHEBI:456215"/>
        <dbReference type="EC" id="6.1.1.5"/>
    </reaction>
</comment>
<dbReference type="Gene3D" id="3.40.50.620">
    <property type="entry name" value="HUPs"/>
    <property type="match status" value="2"/>
</dbReference>
<dbReference type="CDD" id="cd07961">
    <property type="entry name" value="Anticodon_Ia_Ile_ABEc"/>
    <property type="match status" value="1"/>
</dbReference>
<dbReference type="SUPFAM" id="SSF47323">
    <property type="entry name" value="Anticodon-binding domain of a subclass of class I aminoacyl-tRNA synthetases"/>
    <property type="match status" value="1"/>
</dbReference>
<dbReference type="GO" id="GO:0046872">
    <property type="term" value="F:metal ion binding"/>
    <property type="evidence" value="ECO:0007669"/>
    <property type="project" value="UniProtKB-KW"/>
</dbReference>
<dbReference type="GO" id="GO:0004822">
    <property type="term" value="F:isoleucine-tRNA ligase activity"/>
    <property type="evidence" value="ECO:0007669"/>
    <property type="project" value="UniProtKB-EC"/>
</dbReference>
<evidence type="ECO:0000256" key="8">
    <source>
        <dbReference type="ARBA" id="ARBA00022917"/>
    </source>
</evidence>
<proteinExistence type="inferred from homology"/>
<dbReference type="Pfam" id="PF08264">
    <property type="entry name" value="Anticodon_1"/>
    <property type="match status" value="1"/>
</dbReference>
<dbReference type="PANTHER" id="PTHR42780">
    <property type="entry name" value="SOLEUCYL-TRNA SYNTHETASE"/>
    <property type="match status" value="1"/>
</dbReference>
<dbReference type="Pfam" id="PF19302">
    <property type="entry name" value="DUF5915"/>
    <property type="match status" value="1"/>
</dbReference>
<dbReference type="InterPro" id="IPR013155">
    <property type="entry name" value="M/V/L/I-tRNA-synth_anticd-bd"/>
</dbReference>
<dbReference type="GO" id="GO:0002161">
    <property type="term" value="F:aminoacyl-tRNA deacylase activity"/>
    <property type="evidence" value="ECO:0007669"/>
    <property type="project" value="InterPro"/>
</dbReference>
<gene>
    <name evidence="14" type="ORF">METZ01_LOCUS33579</name>
</gene>
<evidence type="ECO:0000256" key="10">
    <source>
        <dbReference type="ARBA" id="ARBA00048359"/>
    </source>
</evidence>
<evidence type="ECO:0000256" key="4">
    <source>
        <dbReference type="ARBA" id="ARBA00022723"/>
    </source>
</evidence>
<keyword evidence="3" id="KW-0436">Ligase</keyword>
<dbReference type="InterPro" id="IPR009080">
    <property type="entry name" value="tRNAsynth_Ia_anticodon-bd"/>
</dbReference>
<dbReference type="SUPFAM" id="SSF50677">
    <property type="entry name" value="ValRS/IleRS/LeuRS editing domain"/>
    <property type="match status" value="1"/>
</dbReference>
<evidence type="ECO:0000256" key="11">
    <source>
        <dbReference type="SAM" id="MobiDB-lite"/>
    </source>
</evidence>
<dbReference type="NCBIfam" id="TIGR00392">
    <property type="entry name" value="ileS"/>
    <property type="match status" value="1"/>
</dbReference>
<dbReference type="InterPro" id="IPR033709">
    <property type="entry name" value="Anticodon_Ile_ABEc"/>
</dbReference>
<dbReference type="InterPro" id="IPR009008">
    <property type="entry name" value="Val/Leu/Ile-tRNA-synth_edit"/>
</dbReference>
<dbReference type="InterPro" id="IPR002300">
    <property type="entry name" value="aa-tRNA-synth_Ia"/>
</dbReference>
<feature type="domain" description="Aminoacyl-tRNA synthetase class Ia" evidence="12">
    <location>
        <begin position="35"/>
        <end position="654"/>
    </location>
</feature>
<keyword evidence="5" id="KW-0547">Nucleotide-binding</keyword>
<organism evidence="14">
    <name type="scientific">marine metagenome</name>
    <dbReference type="NCBI Taxonomy" id="408172"/>
    <lineage>
        <taxon>unclassified sequences</taxon>
        <taxon>metagenomes</taxon>
        <taxon>ecological metagenomes</taxon>
    </lineage>
</organism>
<keyword evidence="7" id="KW-0067">ATP-binding</keyword>
<keyword evidence="6" id="KW-0862">Zinc</keyword>
<accession>A0A381QMX1</accession>
<evidence type="ECO:0000259" key="13">
    <source>
        <dbReference type="Pfam" id="PF08264"/>
    </source>
</evidence>
<dbReference type="EMBL" id="UINC01001438">
    <property type="protein sequence ID" value="SUZ80725.1"/>
    <property type="molecule type" value="Genomic_DNA"/>
</dbReference>
<dbReference type="EC" id="6.1.1.5" evidence="1"/>
<evidence type="ECO:0000256" key="1">
    <source>
        <dbReference type="ARBA" id="ARBA00013165"/>
    </source>
</evidence>
<keyword evidence="4" id="KW-0479">Metal-binding</keyword>
<dbReference type="AlphaFoldDB" id="A0A381QMX1"/>